<reference evidence="2 3" key="1">
    <citation type="submission" date="2018-11" db="EMBL/GenBank/DDBJ databases">
        <authorList>
            <person name="Lopez-Roques C."/>
            <person name="Donnadieu C."/>
            <person name="Bouchez O."/>
            <person name="Klopp C."/>
            <person name="Cabau C."/>
            <person name="Zahm M."/>
        </authorList>
    </citation>
    <scope>NUCLEOTIDE SEQUENCE [LARGE SCALE GENOMIC DNA]</scope>
    <source>
        <strain evidence="2">RS831</strain>
        <tissue evidence="2">Whole body</tissue>
    </source>
</reference>
<feature type="region of interest" description="Disordered" evidence="1">
    <location>
        <begin position="64"/>
        <end position="88"/>
    </location>
</feature>
<protein>
    <submittedName>
        <fullName evidence="2">Uncharacterized protein</fullName>
    </submittedName>
</protein>
<sequence length="103" mass="11437">MFRLPGDEEQTAKRTLGGETQRKRSYLWTGSPSALVTIPRAKLHPSDEGSTVIANPMALSSNEKSYTVSSSAHQEPYTVKEDGGVDEERGGCRACCYRCRRRK</sequence>
<dbReference type="AlphaFoldDB" id="A0A437CUZ1"/>
<accession>A0A437CUZ1</accession>
<feature type="region of interest" description="Disordered" evidence="1">
    <location>
        <begin position="1"/>
        <end position="24"/>
    </location>
</feature>
<reference evidence="2 3" key="2">
    <citation type="submission" date="2019-01" db="EMBL/GenBank/DDBJ databases">
        <title>A chromosome length genome reference of the Java medaka (oryzias javanicus).</title>
        <authorList>
            <person name="Herpin A."/>
            <person name="Takehana Y."/>
            <person name="Naruse K."/>
            <person name="Ansai S."/>
            <person name="Kawaguchi M."/>
        </authorList>
    </citation>
    <scope>NUCLEOTIDE SEQUENCE [LARGE SCALE GENOMIC DNA]</scope>
    <source>
        <strain evidence="2">RS831</strain>
        <tissue evidence="2">Whole body</tissue>
    </source>
</reference>
<feature type="compositionally biased region" description="Polar residues" evidence="1">
    <location>
        <begin position="64"/>
        <end position="73"/>
    </location>
</feature>
<evidence type="ECO:0000313" key="2">
    <source>
        <dbReference type="EMBL" id="RVE66274.1"/>
    </source>
</evidence>
<gene>
    <name evidence="2" type="ORF">OJAV_G00124870</name>
</gene>
<evidence type="ECO:0000313" key="3">
    <source>
        <dbReference type="Proteomes" id="UP000283210"/>
    </source>
</evidence>
<name>A0A437CUZ1_ORYJA</name>
<evidence type="ECO:0000256" key="1">
    <source>
        <dbReference type="SAM" id="MobiDB-lite"/>
    </source>
</evidence>
<dbReference type="EMBL" id="CM012448">
    <property type="protein sequence ID" value="RVE66274.1"/>
    <property type="molecule type" value="Genomic_DNA"/>
</dbReference>
<dbReference type="Proteomes" id="UP000283210">
    <property type="component" value="Chromosome 12"/>
</dbReference>
<organism evidence="2 3">
    <name type="scientific">Oryzias javanicus</name>
    <name type="common">Javanese ricefish</name>
    <name type="synonym">Aplocheilus javanicus</name>
    <dbReference type="NCBI Taxonomy" id="123683"/>
    <lineage>
        <taxon>Eukaryota</taxon>
        <taxon>Metazoa</taxon>
        <taxon>Chordata</taxon>
        <taxon>Craniata</taxon>
        <taxon>Vertebrata</taxon>
        <taxon>Euteleostomi</taxon>
        <taxon>Actinopterygii</taxon>
        <taxon>Neopterygii</taxon>
        <taxon>Teleostei</taxon>
        <taxon>Neoteleostei</taxon>
        <taxon>Acanthomorphata</taxon>
        <taxon>Ovalentaria</taxon>
        <taxon>Atherinomorphae</taxon>
        <taxon>Beloniformes</taxon>
        <taxon>Adrianichthyidae</taxon>
        <taxon>Oryziinae</taxon>
        <taxon>Oryzias</taxon>
    </lineage>
</organism>
<proteinExistence type="predicted"/>
<dbReference type="OrthoDB" id="8858515at2759"/>
<keyword evidence="3" id="KW-1185">Reference proteome</keyword>
<feature type="compositionally biased region" description="Basic and acidic residues" evidence="1">
    <location>
        <begin position="78"/>
        <end position="88"/>
    </location>
</feature>